<comment type="similarity">
    <text evidence="1">Belongs to the peptidase C69 family.</text>
</comment>
<keyword evidence="1" id="KW-0224">Dipeptidase</keyword>
<gene>
    <name evidence="2" type="ORF">LDD865_0120</name>
</gene>
<sequence>MWDGQRILTPSKKQSITKKSYTLFLKPDKKVSPAKVGQVLSSHFTGTKYSSYGKWKGGYRPINVPTDVESHILQIRNNVPKEYAAIQWLAMARRLTASACLSTPTSVTRQARTRLIPSPPTGLTKPRPW</sequence>
<reference evidence="2" key="1">
    <citation type="submission" date="2022-02" db="EMBL/GenBank/DDBJ databases">
        <authorList>
            <person name="Deutsch MARIE S."/>
        </authorList>
    </citation>
    <scope>NUCLEOTIDE SEQUENCE</scope>
    <source>
        <strain evidence="2">CIRM-BIA865</strain>
    </source>
</reference>
<dbReference type="Pfam" id="PF03577">
    <property type="entry name" value="Peptidase_C69"/>
    <property type="match status" value="1"/>
</dbReference>
<evidence type="ECO:0000313" key="3">
    <source>
        <dbReference type="Proteomes" id="UP001295440"/>
    </source>
</evidence>
<accession>A0AAU9R0S3</accession>
<protein>
    <recommendedName>
        <fullName evidence="1">Dipeptidase</fullName>
        <ecNumber evidence="1">3.4.-.-</ecNumber>
    </recommendedName>
</protein>
<dbReference type="GO" id="GO:0070004">
    <property type="term" value="F:cysteine-type exopeptidase activity"/>
    <property type="evidence" value="ECO:0007669"/>
    <property type="project" value="InterPro"/>
</dbReference>
<evidence type="ECO:0000256" key="1">
    <source>
        <dbReference type="RuleBase" id="RU364089"/>
    </source>
</evidence>
<keyword evidence="1 2" id="KW-0378">Hydrolase</keyword>
<dbReference type="GO" id="GO:0016805">
    <property type="term" value="F:dipeptidase activity"/>
    <property type="evidence" value="ECO:0007669"/>
    <property type="project" value="UniProtKB-KW"/>
</dbReference>
<comment type="catalytic activity">
    <reaction evidence="1">
        <text>an L-aminoacyl-L-amino acid + H2O = 2 an L-alpha-amino acid</text>
        <dbReference type="Rhea" id="RHEA:48940"/>
        <dbReference type="ChEBI" id="CHEBI:15377"/>
        <dbReference type="ChEBI" id="CHEBI:59869"/>
        <dbReference type="ChEBI" id="CHEBI:77460"/>
    </reaction>
</comment>
<dbReference type="EMBL" id="OV915080">
    <property type="protein sequence ID" value="CAH1705284.1"/>
    <property type="molecule type" value="Genomic_DNA"/>
</dbReference>
<name>A0AAU9R0S3_9LACO</name>
<organism evidence="2 3">
    <name type="scientific">Lactobacillus delbrueckii subsp. delbrueckii</name>
    <dbReference type="NCBI Taxonomy" id="83684"/>
    <lineage>
        <taxon>Bacteria</taxon>
        <taxon>Bacillati</taxon>
        <taxon>Bacillota</taxon>
        <taxon>Bacilli</taxon>
        <taxon>Lactobacillales</taxon>
        <taxon>Lactobacillaceae</taxon>
        <taxon>Lactobacillus</taxon>
    </lineage>
</organism>
<proteinExistence type="inferred from homology"/>
<evidence type="ECO:0000313" key="2">
    <source>
        <dbReference type="EMBL" id="CAH1705284.1"/>
    </source>
</evidence>
<dbReference type="InterPro" id="IPR005322">
    <property type="entry name" value="Peptidase_C69"/>
</dbReference>
<dbReference type="AlphaFoldDB" id="A0AAU9R0S3"/>
<keyword evidence="1" id="KW-0645">Protease</keyword>
<dbReference type="GO" id="GO:0006508">
    <property type="term" value="P:proteolysis"/>
    <property type="evidence" value="ECO:0007669"/>
    <property type="project" value="UniProtKB-KW"/>
</dbReference>
<dbReference type="Proteomes" id="UP001295440">
    <property type="component" value="Chromosome"/>
</dbReference>
<dbReference type="EC" id="3.4.-.-" evidence="1"/>